<accession>A0A382QV22</accession>
<protein>
    <submittedName>
        <fullName evidence="1">Uncharacterized protein</fullName>
    </submittedName>
</protein>
<dbReference type="EMBL" id="UINC01117131">
    <property type="protein sequence ID" value="SVC89344.1"/>
    <property type="molecule type" value="Genomic_DNA"/>
</dbReference>
<sequence>MKNLSFTLLTSLILSLLLLFAGGVWAKNSENITVKSEVIGEMCFTTIDIQTTEEWLNKEYELIEFDSYPNIRRQGFIMDMFYSNAGFGKSQWTEMDTKGIYVQSPGTLYMEPTLWRDSGMQPKWLLRISIMNPVSGDSCK</sequence>
<proteinExistence type="predicted"/>
<evidence type="ECO:0000313" key="1">
    <source>
        <dbReference type="EMBL" id="SVC89344.1"/>
    </source>
</evidence>
<dbReference type="AlphaFoldDB" id="A0A382QV22"/>
<organism evidence="1">
    <name type="scientific">marine metagenome</name>
    <dbReference type="NCBI Taxonomy" id="408172"/>
    <lineage>
        <taxon>unclassified sequences</taxon>
        <taxon>metagenomes</taxon>
        <taxon>ecological metagenomes</taxon>
    </lineage>
</organism>
<gene>
    <name evidence="1" type="ORF">METZ01_LOCUS342198</name>
</gene>
<name>A0A382QV22_9ZZZZ</name>
<reference evidence="1" key="1">
    <citation type="submission" date="2018-05" db="EMBL/GenBank/DDBJ databases">
        <authorList>
            <person name="Lanie J.A."/>
            <person name="Ng W.-L."/>
            <person name="Kazmierczak K.M."/>
            <person name="Andrzejewski T.M."/>
            <person name="Davidsen T.M."/>
            <person name="Wayne K.J."/>
            <person name="Tettelin H."/>
            <person name="Glass J.I."/>
            <person name="Rusch D."/>
            <person name="Podicherti R."/>
            <person name="Tsui H.-C.T."/>
            <person name="Winkler M.E."/>
        </authorList>
    </citation>
    <scope>NUCLEOTIDE SEQUENCE</scope>
</reference>